<proteinExistence type="predicted"/>
<organism evidence="2">
    <name type="scientific">Rhizophora mucronata</name>
    <name type="common">Asiatic mangrove</name>
    <dbReference type="NCBI Taxonomy" id="61149"/>
    <lineage>
        <taxon>Eukaryota</taxon>
        <taxon>Viridiplantae</taxon>
        <taxon>Streptophyta</taxon>
        <taxon>Embryophyta</taxon>
        <taxon>Tracheophyta</taxon>
        <taxon>Spermatophyta</taxon>
        <taxon>Magnoliopsida</taxon>
        <taxon>eudicotyledons</taxon>
        <taxon>Gunneridae</taxon>
        <taxon>Pentapetalae</taxon>
        <taxon>rosids</taxon>
        <taxon>fabids</taxon>
        <taxon>Malpighiales</taxon>
        <taxon>Rhizophoraceae</taxon>
        <taxon>Rhizophora</taxon>
    </lineage>
</organism>
<reference evidence="2" key="1">
    <citation type="submission" date="2018-02" db="EMBL/GenBank/DDBJ databases">
        <title>Rhizophora mucronata_Transcriptome.</title>
        <authorList>
            <person name="Meera S.P."/>
            <person name="Sreeshan A."/>
            <person name="Augustine A."/>
        </authorList>
    </citation>
    <scope>NUCLEOTIDE SEQUENCE</scope>
    <source>
        <tissue evidence="2">Leaf</tissue>
    </source>
</reference>
<evidence type="ECO:0000313" key="2">
    <source>
        <dbReference type="EMBL" id="MBX22081.1"/>
    </source>
</evidence>
<dbReference type="EMBL" id="GGEC01041597">
    <property type="protein sequence ID" value="MBX22081.1"/>
    <property type="molecule type" value="Transcribed_RNA"/>
</dbReference>
<protein>
    <submittedName>
        <fullName evidence="2">Uncharacterized protein</fullName>
    </submittedName>
</protein>
<name>A0A2P2LVS1_RHIMU</name>
<feature type="region of interest" description="Disordered" evidence="1">
    <location>
        <begin position="32"/>
        <end position="53"/>
    </location>
</feature>
<dbReference type="AlphaFoldDB" id="A0A2P2LVS1"/>
<accession>A0A2P2LVS1</accession>
<sequence>MGYHIVAILRILPGFWVAMKTAVVTMVEWNWSGGGGGRRRRRRRRGDGSSHGLAACAMTI</sequence>
<evidence type="ECO:0000256" key="1">
    <source>
        <dbReference type="SAM" id="MobiDB-lite"/>
    </source>
</evidence>